<keyword evidence="2" id="KW-1185">Reference proteome</keyword>
<gene>
    <name evidence="1" type="ORF">MSG28_012796</name>
</gene>
<organism evidence="1 2">
    <name type="scientific">Choristoneura fumiferana</name>
    <name type="common">Spruce budworm moth</name>
    <name type="synonym">Archips fumiferana</name>
    <dbReference type="NCBI Taxonomy" id="7141"/>
    <lineage>
        <taxon>Eukaryota</taxon>
        <taxon>Metazoa</taxon>
        <taxon>Ecdysozoa</taxon>
        <taxon>Arthropoda</taxon>
        <taxon>Hexapoda</taxon>
        <taxon>Insecta</taxon>
        <taxon>Pterygota</taxon>
        <taxon>Neoptera</taxon>
        <taxon>Endopterygota</taxon>
        <taxon>Lepidoptera</taxon>
        <taxon>Glossata</taxon>
        <taxon>Ditrysia</taxon>
        <taxon>Tortricoidea</taxon>
        <taxon>Tortricidae</taxon>
        <taxon>Tortricinae</taxon>
        <taxon>Choristoneura</taxon>
    </lineage>
</organism>
<name>A0ACC0JI45_CHOFU</name>
<reference evidence="1 2" key="1">
    <citation type="journal article" date="2022" name="Genome Biol. Evol.">
        <title>The Spruce Budworm Genome: Reconstructing the Evolutionary History of Antifreeze Proteins.</title>
        <authorList>
            <person name="Beliveau C."/>
            <person name="Gagne P."/>
            <person name="Picq S."/>
            <person name="Vernygora O."/>
            <person name="Keeling C.I."/>
            <person name="Pinkney K."/>
            <person name="Doucet D."/>
            <person name="Wen F."/>
            <person name="Johnston J.S."/>
            <person name="Maaroufi H."/>
            <person name="Boyle B."/>
            <person name="Laroche J."/>
            <person name="Dewar K."/>
            <person name="Juretic N."/>
            <person name="Blackburn G."/>
            <person name="Nisole A."/>
            <person name="Brunet B."/>
            <person name="Brandao M."/>
            <person name="Lumley L."/>
            <person name="Duan J."/>
            <person name="Quan G."/>
            <person name="Lucarotti C.J."/>
            <person name="Roe A.D."/>
            <person name="Sperling F.A.H."/>
            <person name="Levesque R.C."/>
            <person name="Cusson M."/>
        </authorList>
    </citation>
    <scope>NUCLEOTIDE SEQUENCE [LARGE SCALE GENOMIC DNA]</scope>
    <source>
        <strain evidence="1">Glfc:IPQL:Cfum</strain>
    </source>
</reference>
<accession>A0ACC0JI45</accession>
<evidence type="ECO:0000313" key="2">
    <source>
        <dbReference type="Proteomes" id="UP001064048"/>
    </source>
</evidence>
<protein>
    <submittedName>
        <fullName evidence="1">Uncharacterized protein</fullName>
    </submittedName>
</protein>
<dbReference type="EMBL" id="CM046122">
    <property type="protein sequence ID" value="KAI8423774.1"/>
    <property type="molecule type" value="Genomic_DNA"/>
</dbReference>
<sequence>MSKCILLCLAVVSLAYANDIRLGYSDSRSARIYNEIKEANPALWTRTDDVVVTAAGSNVITAIYVTDLRPEKDGEATIINGGIGGKSVTIGLKSPSILRGYRFEIEVFAADPNARLYSKGGAYLPYEDGQYPRKY</sequence>
<proteinExistence type="predicted"/>
<comment type="caution">
    <text evidence="1">The sequence shown here is derived from an EMBL/GenBank/DDBJ whole genome shotgun (WGS) entry which is preliminary data.</text>
</comment>
<dbReference type="Proteomes" id="UP001064048">
    <property type="component" value="Chromosome 22"/>
</dbReference>
<evidence type="ECO:0000313" key="1">
    <source>
        <dbReference type="EMBL" id="KAI8423774.1"/>
    </source>
</evidence>